<evidence type="ECO:0000256" key="1">
    <source>
        <dbReference type="ARBA" id="ARBA00007905"/>
    </source>
</evidence>
<keyword evidence="3" id="KW-0560">Oxidoreductase</keyword>
<dbReference type="PANTHER" id="PTHR43827">
    <property type="entry name" value="2,5-DIKETO-D-GLUCONIC ACID REDUCTASE"/>
    <property type="match status" value="1"/>
</dbReference>
<dbReference type="InterPro" id="IPR023210">
    <property type="entry name" value="NADP_OxRdtase_dom"/>
</dbReference>
<evidence type="ECO:0000256" key="4">
    <source>
        <dbReference type="PIRSR" id="PIRSR000097-1"/>
    </source>
</evidence>
<evidence type="ECO:0000256" key="6">
    <source>
        <dbReference type="PIRSR" id="PIRSR000097-3"/>
    </source>
</evidence>
<dbReference type="InterPro" id="IPR044494">
    <property type="entry name" value="AKR3C2/3"/>
</dbReference>
<feature type="active site" description="Proton donor" evidence="4">
    <location>
        <position position="49"/>
    </location>
</feature>
<dbReference type="AlphaFoldDB" id="A0A8H6S9V4"/>
<name>A0A8H6S9V4_9AGAR</name>
<dbReference type="InterPro" id="IPR036812">
    <property type="entry name" value="NAD(P)_OxRdtase_dom_sf"/>
</dbReference>
<evidence type="ECO:0000313" key="9">
    <source>
        <dbReference type="Proteomes" id="UP000636479"/>
    </source>
</evidence>
<gene>
    <name evidence="8" type="ORF">MIND_01016800</name>
</gene>
<feature type="site" description="Lowers pKa of active site Tyr" evidence="6">
    <location>
        <position position="74"/>
    </location>
</feature>
<dbReference type="PIRSF" id="PIRSF000097">
    <property type="entry name" value="AKR"/>
    <property type="match status" value="1"/>
</dbReference>
<comment type="caution">
    <text evidence="8">The sequence shown here is derived from an EMBL/GenBank/DDBJ whole genome shotgun (WGS) entry which is preliminary data.</text>
</comment>
<accession>A0A8H6S9V4</accession>
<dbReference type="InterPro" id="IPR018170">
    <property type="entry name" value="Aldo/ket_reductase_CS"/>
</dbReference>
<dbReference type="RefSeq" id="XP_037216154.1">
    <property type="nucleotide sequence ID" value="XM_037366760.1"/>
</dbReference>
<evidence type="ECO:0000313" key="8">
    <source>
        <dbReference type="EMBL" id="KAF7294791.1"/>
    </source>
</evidence>
<proteinExistence type="inferred from homology"/>
<dbReference type="OrthoDB" id="416253at2759"/>
<evidence type="ECO:0000256" key="3">
    <source>
        <dbReference type="ARBA" id="ARBA00023002"/>
    </source>
</evidence>
<dbReference type="Pfam" id="PF00248">
    <property type="entry name" value="Aldo_ket_red"/>
    <property type="match status" value="1"/>
</dbReference>
<organism evidence="8 9">
    <name type="scientific">Mycena indigotica</name>
    <dbReference type="NCBI Taxonomy" id="2126181"/>
    <lineage>
        <taxon>Eukaryota</taxon>
        <taxon>Fungi</taxon>
        <taxon>Dikarya</taxon>
        <taxon>Basidiomycota</taxon>
        <taxon>Agaricomycotina</taxon>
        <taxon>Agaricomycetes</taxon>
        <taxon>Agaricomycetidae</taxon>
        <taxon>Agaricales</taxon>
        <taxon>Marasmiineae</taxon>
        <taxon>Mycenaceae</taxon>
        <taxon>Mycena</taxon>
    </lineage>
</organism>
<protein>
    <submittedName>
        <fullName evidence="8">Aldo-ket-red domain-containing protein</fullName>
    </submittedName>
</protein>
<evidence type="ECO:0000259" key="7">
    <source>
        <dbReference type="Pfam" id="PF00248"/>
    </source>
</evidence>
<dbReference type="GeneID" id="59349276"/>
<dbReference type="CDD" id="cd19120">
    <property type="entry name" value="AKR_AKR3C2-3"/>
    <property type="match status" value="1"/>
</dbReference>
<evidence type="ECO:0000256" key="5">
    <source>
        <dbReference type="PIRSR" id="PIRSR000097-2"/>
    </source>
</evidence>
<dbReference type="SUPFAM" id="SSF51430">
    <property type="entry name" value="NAD(P)-linked oxidoreductase"/>
    <property type="match status" value="1"/>
</dbReference>
<dbReference type="PRINTS" id="PR00069">
    <property type="entry name" value="ALDKETRDTASE"/>
</dbReference>
<feature type="binding site" evidence="5">
    <location>
        <position position="106"/>
    </location>
    <ligand>
        <name>substrate</name>
    </ligand>
</feature>
<dbReference type="PROSITE" id="PS00062">
    <property type="entry name" value="ALDOKETO_REDUCTASE_2"/>
    <property type="match status" value="1"/>
</dbReference>
<dbReference type="GO" id="GO:0016652">
    <property type="term" value="F:oxidoreductase activity, acting on NAD(P)H as acceptor"/>
    <property type="evidence" value="ECO:0007669"/>
    <property type="project" value="InterPro"/>
</dbReference>
<dbReference type="Gene3D" id="3.20.20.100">
    <property type="entry name" value="NADP-dependent oxidoreductase domain"/>
    <property type="match status" value="1"/>
</dbReference>
<dbReference type="InterPro" id="IPR020471">
    <property type="entry name" value="AKR"/>
</dbReference>
<dbReference type="GO" id="GO:0016616">
    <property type="term" value="F:oxidoreductase activity, acting on the CH-OH group of donors, NAD or NADP as acceptor"/>
    <property type="evidence" value="ECO:0007669"/>
    <property type="project" value="UniProtKB-ARBA"/>
</dbReference>
<dbReference type="PANTHER" id="PTHR43827:SF3">
    <property type="entry name" value="NADP-DEPENDENT OXIDOREDUCTASE DOMAIN-CONTAINING PROTEIN"/>
    <property type="match status" value="1"/>
</dbReference>
<comment type="similarity">
    <text evidence="1">Belongs to the aldo/keto reductase family.</text>
</comment>
<dbReference type="Proteomes" id="UP000636479">
    <property type="component" value="Unassembled WGS sequence"/>
</dbReference>
<feature type="domain" description="NADP-dependent oxidoreductase" evidence="7">
    <location>
        <begin position="20"/>
        <end position="270"/>
    </location>
</feature>
<evidence type="ECO:0000256" key="2">
    <source>
        <dbReference type="ARBA" id="ARBA00022857"/>
    </source>
</evidence>
<dbReference type="EMBL" id="JACAZF010000009">
    <property type="protein sequence ID" value="KAF7294791.1"/>
    <property type="molecule type" value="Genomic_DNA"/>
</dbReference>
<keyword evidence="9" id="KW-1185">Reference proteome</keyword>
<reference evidence="8" key="1">
    <citation type="submission" date="2020-05" db="EMBL/GenBank/DDBJ databases">
        <title>Mycena genomes resolve the evolution of fungal bioluminescence.</title>
        <authorList>
            <person name="Tsai I.J."/>
        </authorList>
    </citation>
    <scope>NUCLEOTIDE SEQUENCE</scope>
    <source>
        <strain evidence="8">171206Taipei</strain>
    </source>
</reference>
<keyword evidence="2" id="KW-0521">NADP</keyword>
<sequence length="287" mass="31076">MATITLNDGTVVPSIAFGIGTAFFGKEAHNAVELALNTGFTHLDGAQVYANEDSIAKGLAASGKPRSEVFIVTKLFPGSQPDRVRPSLEESLQKIGVDYVDLFLVHAPVAMRPDQPNPNLVDLWKEVEAVHAAGLAKSIGVSNFRVQDLEAFVPTATIKPSVNQLEFHPYVWKAVEPIIKYGRENGNITPASYGGLTPLVRATGGPVDAVVASIADRLKITPGQVLGKWILQKGAILVTTSSKEERLKEYLKTPEVPDLTDEDIKAIEEAGSKQHTRYYMKQVFGDA</sequence>